<dbReference type="GO" id="GO:0032787">
    <property type="term" value="P:monocarboxylic acid metabolic process"/>
    <property type="evidence" value="ECO:0007669"/>
    <property type="project" value="UniProtKB-ARBA"/>
</dbReference>
<dbReference type="RefSeq" id="WP_179564487.1">
    <property type="nucleotide sequence ID" value="NZ_JACBZY010000001.1"/>
</dbReference>
<comment type="caution">
    <text evidence="4">The sequence shown here is derived from an EMBL/GenBank/DDBJ whole genome shotgun (WGS) entry which is preliminary data.</text>
</comment>
<evidence type="ECO:0000259" key="3">
    <source>
        <dbReference type="SMART" id="SM00822"/>
    </source>
</evidence>
<dbReference type="GO" id="GO:0016491">
    <property type="term" value="F:oxidoreductase activity"/>
    <property type="evidence" value="ECO:0007669"/>
    <property type="project" value="UniProtKB-KW"/>
</dbReference>
<evidence type="ECO:0000256" key="2">
    <source>
        <dbReference type="ARBA" id="ARBA00023002"/>
    </source>
</evidence>
<evidence type="ECO:0000313" key="5">
    <source>
        <dbReference type="Proteomes" id="UP000553888"/>
    </source>
</evidence>
<evidence type="ECO:0000313" key="4">
    <source>
        <dbReference type="EMBL" id="NYG97661.1"/>
    </source>
</evidence>
<dbReference type="InterPro" id="IPR020904">
    <property type="entry name" value="Sc_DH/Rdtase_CS"/>
</dbReference>
<dbReference type="InterPro" id="IPR050259">
    <property type="entry name" value="SDR"/>
</dbReference>
<reference evidence="4 5" key="1">
    <citation type="submission" date="2020-07" db="EMBL/GenBank/DDBJ databases">
        <title>Sequencing the genomes of 1000 actinobacteria strains.</title>
        <authorList>
            <person name="Klenk H.-P."/>
        </authorList>
    </citation>
    <scope>NUCLEOTIDE SEQUENCE [LARGE SCALE GENOMIC DNA]</scope>
    <source>
        <strain evidence="4 5">DSM 23141</strain>
    </source>
</reference>
<dbReference type="PRINTS" id="PR00080">
    <property type="entry name" value="SDRFAMILY"/>
</dbReference>
<dbReference type="PANTHER" id="PTHR42879">
    <property type="entry name" value="3-OXOACYL-(ACYL-CARRIER-PROTEIN) REDUCTASE"/>
    <property type="match status" value="1"/>
</dbReference>
<dbReference type="Gene3D" id="3.40.50.720">
    <property type="entry name" value="NAD(P)-binding Rossmann-like Domain"/>
    <property type="match status" value="1"/>
</dbReference>
<dbReference type="PROSITE" id="PS00061">
    <property type="entry name" value="ADH_SHORT"/>
    <property type="match status" value="1"/>
</dbReference>
<dbReference type="CDD" id="cd05233">
    <property type="entry name" value="SDR_c"/>
    <property type="match status" value="1"/>
</dbReference>
<sequence>MTDSSTTPHGTAIITGAGSERGIGRELANRLAPAGWSLALLDRDADAVAALAAELAEAHGIQALGLAADVADPASVDAAITEVEAKLPAVQALVNIAGISSPIPFLELDLATWERVLRVNATGTFVVTQRVMPGLVERKYGRVVNLGSTAMQNGGGTYSKSSYAASKGAVDAFSRAVALEMAPHGVTVNVVAPATIDTDIMGGRITDDRAPQFLAQLPVGRLGTTREVAALIDFLIGEEAGYITGATYNINGGIRIG</sequence>
<dbReference type="SMART" id="SM00822">
    <property type="entry name" value="PKS_KR"/>
    <property type="match status" value="1"/>
</dbReference>
<dbReference type="SUPFAM" id="SSF51735">
    <property type="entry name" value="NAD(P)-binding Rossmann-fold domains"/>
    <property type="match status" value="1"/>
</dbReference>
<dbReference type="Proteomes" id="UP000553888">
    <property type="component" value="Unassembled WGS sequence"/>
</dbReference>
<dbReference type="PRINTS" id="PR00081">
    <property type="entry name" value="GDHRDH"/>
</dbReference>
<dbReference type="InterPro" id="IPR036291">
    <property type="entry name" value="NAD(P)-bd_dom_sf"/>
</dbReference>
<evidence type="ECO:0000256" key="1">
    <source>
        <dbReference type="ARBA" id="ARBA00006484"/>
    </source>
</evidence>
<name>A0A852Y8W1_9MICO</name>
<dbReference type="PANTHER" id="PTHR42879:SF2">
    <property type="entry name" value="3-OXOACYL-[ACYL-CARRIER-PROTEIN] REDUCTASE FABG"/>
    <property type="match status" value="1"/>
</dbReference>
<keyword evidence="5" id="KW-1185">Reference proteome</keyword>
<dbReference type="EMBL" id="JACBZY010000001">
    <property type="protein sequence ID" value="NYG97661.1"/>
    <property type="molecule type" value="Genomic_DNA"/>
</dbReference>
<accession>A0A852Y8W1</accession>
<dbReference type="AlphaFoldDB" id="A0A852Y8W1"/>
<feature type="domain" description="Ketoreductase" evidence="3">
    <location>
        <begin position="10"/>
        <end position="194"/>
    </location>
</feature>
<keyword evidence="2" id="KW-0560">Oxidoreductase</keyword>
<dbReference type="InterPro" id="IPR002347">
    <property type="entry name" value="SDR_fam"/>
</dbReference>
<organism evidence="4 5">
    <name type="scientific">Schumannella luteola</name>
    <dbReference type="NCBI Taxonomy" id="472059"/>
    <lineage>
        <taxon>Bacteria</taxon>
        <taxon>Bacillati</taxon>
        <taxon>Actinomycetota</taxon>
        <taxon>Actinomycetes</taxon>
        <taxon>Micrococcales</taxon>
        <taxon>Microbacteriaceae</taxon>
        <taxon>Schumannella</taxon>
    </lineage>
</organism>
<dbReference type="InterPro" id="IPR057326">
    <property type="entry name" value="KR_dom"/>
</dbReference>
<dbReference type="Pfam" id="PF13561">
    <property type="entry name" value="adh_short_C2"/>
    <property type="match status" value="1"/>
</dbReference>
<dbReference type="FunFam" id="3.40.50.720:FF:000173">
    <property type="entry name" value="3-oxoacyl-[acyl-carrier protein] reductase"/>
    <property type="match status" value="1"/>
</dbReference>
<comment type="similarity">
    <text evidence="1">Belongs to the short-chain dehydrogenases/reductases (SDR) family.</text>
</comment>
<gene>
    <name evidence="4" type="ORF">BJ979_000287</name>
</gene>
<proteinExistence type="inferred from homology"/>
<protein>
    <submittedName>
        <fullName evidence="4">NAD(P)-dependent dehydrogenase (Short-subunit alcohol dehydrogenase family)</fullName>
    </submittedName>
</protein>